<accession>A0A8S5UCM5</accession>
<protein>
    <submittedName>
        <fullName evidence="1">Uncharacterized protein</fullName>
    </submittedName>
</protein>
<organism evidence="1">
    <name type="scientific">Siphoviridae sp. ctgN495</name>
    <dbReference type="NCBI Taxonomy" id="2825608"/>
    <lineage>
        <taxon>Viruses</taxon>
        <taxon>Duplodnaviria</taxon>
        <taxon>Heunggongvirae</taxon>
        <taxon>Uroviricota</taxon>
        <taxon>Caudoviricetes</taxon>
    </lineage>
</organism>
<dbReference type="EMBL" id="BK016063">
    <property type="protein sequence ID" value="DAF92263.1"/>
    <property type="molecule type" value="Genomic_DNA"/>
</dbReference>
<name>A0A8S5UCM5_9CAUD</name>
<reference evidence="1" key="1">
    <citation type="journal article" date="2021" name="Proc. Natl. Acad. Sci. U.S.A.">
        <title>A Catalog of Tens of Thousands of Viruses from Human Metagenomes Reveals Hidden Associations with Chronic Diseases.</title>
        <authorList>
            <person name="Tisza M.J."/>
            <person name="Buck C.B."/>
        </authorList>
    </citation>
    <scope>NUCLEOTIDE SEQUENCE</scope>
    <source>
        <strain evidence="1">CtgN495</strain>
    </source>
</reference>
<sequence length="33" mass="3890">MHLVIKFQIKYRVKVGPHGVPILYSLSTNSHYY</sequence>
<evidence type="ECO:0000313" key="1">
    <source>
        <dbReference type="EMBL" id="DAF92263.1"/>
    </source>
</evidence>
<proteinExistence type="predicted"/>